<protein>
    <submittedName>
        <fullName evidence="1">Uncharacterized protein</fullName>
    </submittedName>
</protein>
<dbReference type="Proteomes" id="UP001151760">
    <property type="component" value="Unassembled WGS sequence"/>
</dbReference>
<evidence type="ECO:0000313" key="1">
    <source>
        <dbReference type="EMBL" id="GJS71428.1"/>
    </source>
</evidence>
<evidence type="ECO:0000313" key="2">
    <source>
        <dbReference type="Proteomes" id="UP001151760"/>
    </source>
</evidence>
<organism evidence="1 2">
    <name type="scientific">Tanacetum coccineum</name>
    <dbReference type="NCBI Taxonomy" id="301880"/>
    <lineage>
        <taxon>Eukaryota</taxon>
        <taxon>Viridiplantae</taxon>
        <taxon>Streptophyta</taxon>
        <taxon>Embryophyta</taxon>
        <taxon>Tracheophyta</taxon>
        <taxon>Spermatophyta</taxon>
        <taxon>Magnoliopsida</taxon>
        <taxon>eudicotyledons</taxon>
        <taxon>Gunneridae</taxon>
        <taxon>Pentapetalae</taxon>
        <taxon>asterids</taxon>
        <taxon>campanulids</taxon>
        <taxon>Asterales</taxon>
        <taxon>Asteraceae</taxon>
        <taxon>Asteroideae</taxon>
        <taxon>Anthemideae</taxon>
        <taxon>Anthemidinae</taxon>
        <taxon>Tanacetum</taxon>
    </lineage>
</organism>
<proteinExistence type="predicted"/>
<reference evidence="1" key="2">
    <citation type="submission" date="2022-01" db="EMBL/GenBank/DDBJ databases">
        <authorList>
            <person name="Yamashiro T."/>
            <person name="Shiraishi A."/>
            <person name="Satake H."/>
            <person name="Nakayama K."/>
        </authorList>
    </citation>
    <scope>NUCLEOTIDE SEQUENCE</scope>
</reference>
<keyword evidence="2" id="KW-1185">Reference proteome</keyword>
<accession>A0ABQ4Y168</accession>
<comment type="caution">
    <text evidence="1">The sequence shown here is derived from an EMBL/GenBank/DDBJ whole genome shotgun (WGS) entry which is preliminary data.</text>
</comment>
<sequence length="131" mass="15160">MSTLTESVLAVDSENRPLMLEKGGYDTWQSHMLLYIKGRENGQMLLDLIFLVPFQFIDITIPTNEETRRVAKKRMQTLADLTPKEKTRIGCDIKAAKIILQGLPNDIYTLLNHKTKAYDIWYRLKELMKGT</sequence>
<gene>
    <name evidence="1" type="ORF">Tco_0704269</name>
</gene>
<reference evidence="1" key="1">
    <citation type="journal article" date="2022" name="Int. J. Mol. Sci.">
        <title>Draft Genome of Tanacetum Coccineum: Genomic Comparison of Closely Related Tanacetum-Family Plants.</title>
        <authorList>
            <person name="Yamashiro T."/>
            <person name="Shiraishi A."/>
            <person name="Nakayama K."/>
            <person name="Satake H."/>
        </authorList>
    </citation>
    <scope>NUCLEOTIDE SEQUENCE</scope>
</reference>
<dbReference type="EMBL" id="BQNB010010006">
    <property type="protein sequence ID" value="GJS71428.1"/>
    <property type="molecule type" value="Genomic_DNA"/>
</dbReference>
<name>A0ABQ4Y168_9ASTR</name>